<accession>A0A1F7WUI1</accession>
<sequence>MNKQLKPLPKFKNEEEERKFWANHDSVEYVDWSMAKPAIFPNLKLTKQPISLRVTTSLLAKVKAMANKKDMPYQTLMKQYIEEGVKKDFYRETK</sequence>
<dbReference type="EMBL" id="MGFM01000004">
    <property type="protein sequence ID" value="OGM06089.1"/>
    <property type="molecule type" value="Genomic_DNA"/>
</dbReference>
<proteinExistence type="predicted"/>
<evidence type="ECO:0000313" key="2">
    <source>
        <dbReference type="Proteomes" id="UP000178812"/>
    </source>
</evidence>
<dbReference type="Pfam" id="PF12441">
    <property type="entry name" value="CopG_antitoxin"/>
    <property type="match status" value="1"/>
</dbReference>
<name>A0A1F7WUI1_9BACT</name>
<evidence type="ECO:0000313" key="1">
    <source>
        <dbReference type="EMBL" id="OGM06089.1"/>
    </source>
</evidence>
<dbReference type="Proteomes" id="UP000178812">
    <property type="component" value="Unassembled WGS sequence"/>
</dbReference>
<dbReference type="AlphaFoldDB" id="A0A1F7WUI1"/>
<organism evidence="1 2">
    <name type="scientific">Candidatus Woesebacteria bacterium GWB1_43_5</name>
    <dbReference type="NCBI Taxonomy" id="1802474"/>
    <lineage>
        <taxon>Bacteria</taxon>
        <taxon>Candidatus Woeseibacteriota</taxon>
    </lineage>
</organism>
<comment type="caution">
    <text evidence="1">The sequence shown here is derived from an EMBL/GenBank/DDBJ whole genome shotgun (WGS) entry which is preliminary data.</text>
</comment>
<reference evidence="1 2" key="1">
    <citation type="journal article" date="2016" name="Nat. Commun.">
        <title>Thousands of microbial genomes shed light on interconnected biogeochemical processes in an aquifer system.</title>
        <authorList>
            <person name="Anantharaman K."/>
            <person name="Brown C.T."/>
            <person name="Hug L.A."/>
            <person name="Sharon I."/>
            <person name="Castelle C.J."/>
            <person name="Probst A.J."/>
            <person name="Thomas B.C."/>
            <person name="Singh A."/>
            <person name="Wilkins M.J."/>
            <person name="Karaoz U."/>
            <person name="Brodie E.L."/>
            <person name="Williams K.H."/>
            <person name="Hubbard S.S."/>
            <person name="Banfield J.F."/>
        </authorList>
    </citation>
    <scope>NUCLEOTIDE SEQUENCE [LARGE SCALE GENOMIC DNA]</scope>
</reference>
<evidence type="ECO:0008006" key="3">
    <source>
        <dbReference type="Google" id="ProtNLM"/>
    </source>
</evidence>
<gene>
    <name evidence="1" type="ORF">A2125_00565</name>
</gene>
<dbReference type="InterPro" id="IPR022148">
    <property type="entry name" value="CopG_antitoxin"/>
</dbReference>
<protein>
    <recommendedName>
        <fullName evidence="3">Antitoxin</fullName>
    </recommendedName>
</protein>